<sequence length="109" mass="12392">MDEWQATSPEELRRLRKESARTFGDMLVCEAVRVILETGGEEAIGQLRRRLEGRITESPDHAPGDDRTHRLAFEELERAIQIARHGTTQLRGWTEDAPPSIEERKPGSS</sequence>
<gene>
    <name evidence="2" type="ORF">NTH_03342</name>
</gene>
<proteinExistence type="predicted"/>
<reference evidence="2 3" key="1">
    <citation type="submission" date="2018-07" db="EMBL/GenBank/DDBJ databases">
        <title>Genome sequence of Nitratireductor thuwali#1536.</title>
        <authorList>
            <person name="Michoud G."/>
            <person name="Merlino G."/>
            <person name="Sefrji F.O."/>
            <person name="Daffonchio D."/>
        </authorList>
    </citation>
    <scope>NUCLEOTIDE SEQUENCE [LARGE SCALE GENOMIC DNA]</scope>
    <source>
        <strain evidence="3">Nit1536</strain>
    </source>
</reference>
<evidence type="ECO:0000313" key="3">
    <source>
        <dbReference type="Proteomes" id="UP001342418"/>
    </source>
</evidence>
<protein>
    <submittedName>
        <fullName evidence="2">Uncharacterized protein</fullName>
    </submittedName>
</protein>
<organism evidence="2 3">
    <name type="scientific">Nitratireductor thuwali</name>
    <dbReference type="NCBI Taxonomy" id="2267699"/>
    <lineage>
        <taxon>Bacteria</taxon>
        <taxon>Pseudomonadati</taxon>
        <taxon>Pseudomonadota</taxon>
        <taxon>Alphaproteobacteria</taxon>
        <taxon>Hyphomicrobiales</taxon>
        <taxon>Phyllobacteriaceae</taxon>
        <taxon>Nitratireductor</taxon>
    </lineage>
</organism>
<dbReference type="EMBL" id="CP030941">
    <property type="protein sequence ID" value="UUP18857.1"/>
    <property type="molecule type" value="Genomic_DNA"/>
</dbReference>
<name>A0ABY5MN63_9HYPH</name>
<accession>A0ABY5MN63</accession>
<evidence type="ECO:0000313" key="2">
    <source>
        <dbReference type="EMBL" id="UUP18857.1"/>
    </source>
</evidence>
<feature type="region of interest" description="Disordered" evidence="1">
    <location>
        <begin position="86"/>
        <end position="109"/>
    </location>
</feature>
<dbReference type="Proteomes" id="UP001342418">
    <property type="component" value="Chromosome"/>
</dbReference>
<evidence type="ECO:0000256" key="1">
    <source>
        <dbReference type="SAM" id="MobiDB-lite"/>
    </source>
</evidence>
<dbReference type="RefSeq" id="WP_338531052.1">
    <property type="nucleotide sequence ID" value="NZ_CP030941.1"/>
</dbReference>
<keyword evidence="3" id="KW-1185">Reference proteome</keyword>